<name>A0A2R6CB38_9ARCH</name>
<dbReference type="InterPro" id="IPR049557">
    <property type="entry name" value="Transketolase_CS"/>
</dbReference>
<keyword evidence="4" id="KW-0479">Metal-binding</keyword>
<dbReference type="Pfam" id="PF00456">
    <property type="entry name" value="Transketolase_N"/>
    <property type="match status" value="1"/>
</dbReference>
<comment type="cofactor">
    <cofactor evidence="1">
        <name>thiamine diphosphate</name>
        <dbReference type="ChEBI" id="CHEBI:58937"/>
    </cofactor>
</comment>
<evidence type="ECO:0000256" key="2">
    <source>
        <dbReference type="ARBA" id="ARBA00007131"/>
    </source>
</evidence>
<dbReference type="Proteomes" id="UP000242015">
    <property type="component" value="Unassembled WGS sequence"/>
</dbReference>
<dbReference type="PANTHER" id="PTHR47514:SF1">
    <property type="entry name" value="TRANSKETOLASE N-TERMINAL SECTION-RELATED"/>
    <property type="match status" value="1"/>
</dbReference>
<dbReference type="InterPro" id="IPR005474">
    <property type="entry name" value="Transketolase_N"/>
</dbReference>
<dbReference type="Gene3D" id="3.40.50.970">
    <property type="match status" value="1"/>
</dbReference>
<dbReference type="GO" id="GO:0044272">
    <property type="term" value="P:sulfur compound biosynthetic process"/>
    <property type="evidence" value="ECO:0007669"/>
    <property type="project" value="UniProtKB-ARBA"/>
</dbReference>
<protein>
    <submittedName>
        <fullName evidence="7">Transketolase</fullName>
    </submittedName>
</protein>
<evidence type="ECO:0000313" key="8">
    <source>
        <dbReference type="Proteomes" id="UP000242015"/>
    </source>
</evidence>
<keyword evidence="5" id="KW-0786">Thiamine pyrophosphate</keyword>
<evidence type="ECO:0000256" key="3">
    <source>
        <dbReference type="ARBA" id="ARBA00022679"/>
    </source>
</evidence>
<sequence>MQFAEPNRQVSVEHLQTISQQIRKDILEMLSEAGSGHPGGSLSAVELVVALYFAKMVHNPLDPKWADRDRFLLSKGHAAPLLYAVLAECGYFPKSELKTLRKLGSRLQGHPDPTKLPGVEIPGGPEGIGLSEGVGMALAAKLDRKSYRVYVLMGDGELNEGEVWEAGMAAAKYKLDNLTAIVDRNGVQQDGLTEQIMPIEPVANKWRAFNWNVIEVDGYDFKQILGAIDEARSVRNKPTVIVAYTTKGKGVEFMEWQSEYHGKVPDKQTVQKAIEELQKR</sequence>
<dbReference type="GO" id="GO:0016740">
    <property type="term" value="F:transferase activity"/>
    <property type="evidence" value="ECO:0007669"/>
    <property type="project" value="UniProtKB-KW"/>
</dbReference>
<dbReference type="GO" id="GO:0046872">
    <property type="term" value="F:metal ion binding"/>
    <property type="evidence" value="ECO:0007669"/>
    <property type="project" value="UniProtKB-KW"/>
</dbReference>
<comment type="similarity">
    <text evidence="2">Belongs to the transketolase family.</text>
</comment>
<dbReference type="SUPFAM" id="SSF52518">
    <property type="entry name" value="Thiamin diphosphate-binding fold (THDP-binding)"/>
    <property type="match status" value="1"/>
</dbReference>
<evidence type="ECO:0000256" key="1">
    <source>
        <dbReference type="ARBA" id="ARBA00001964"/>
    </source>
</evidence>
<comment type="caution">
    <text evidence="7">The sequence shown here is derived from an EMBL/GenBank/DDBJ whole genome shotgun (WGS) entry which is preliminary data.</text>
</comment>
<evidence type="ECO:0000256" key="5">
    <source>
        <dbReference type="ARBA" id="ARBA00023052"/>
    </source>
</evidence>
<dbReference type="InterPro" id="IPR029061">
    <property type="entry name" value="THDP-binding"/>
</dbReference>
<dbReference type="GO" id="GO:0006082">
    <property type="term" value="P:organic acid metabolic process"/>
    <property type="evidence" value="ECO:0007669"/>
    <property type="project" value="UniProtKB-ARBA"/>
</dbReference>
<organism evidence="7 8">
    <name type="scientific">Candidatus Marsarchaeota G2 archaeon BE_D</name>
    <dbReference type="NCBI Taxonomy" id="1978158"/>
    <lineage>
        <taxon>Archaea</taxon>
        <taxon>Candidatus Marsarchaeota</taxon>
        <taxon>Candidatus Marsarchaeota group 2</taxon>
    </lineage>
</organism>
<keyword evidence="3" id="KW-0808">Transferase</keyword>
<evidence type="ECO:0000256" key="4">
    <source>
        <dbReference type="ARBA" id="ARBA00022723"/>
    </source>
</evidence>
<accession>A0A2R6CB38</accession>
<dbReference type="EMBL" id="NEXF01000136">
    <property type="protein sequence ID" value="PSO08107.1"/>
    <property type="molecule type" value="Genomic_DNA"/>
</dbReference>
<dbReference type="PROSITE" id="PS00801">
    <property type="entry name" value="TRANSKETOLASE_1"/>
    <property type="match status" value="1"/>
</dbReference>
<reference evidence="7 8" key="1">
    <citation type="submission" date="2017-04" db="EMBL/GenBank/DDBJ databases">
        <title>Novel microbial lineages endemic to geothermal iron-oxide mats fill important gaps in the evolutionary history of Archaea.</title>
        <authorList>
            <person name="Jay Z.J."/>
            <person name="Beam J.P."/>
            <person name="Dlakic M."/>
            <person name="Rusch D.B."/>
            <person name="Kozubal M.A."/>
            <person name="Inskeep W.P."/>
        </authorList>
    </citation>
    <scope>NUCLEOTIDE SEQUENCE [LARGE SCALE GENOMIC DNA]</scope>
    <source>
        <strain evidence="7">BE_D</strain>
    </source>
</reference>
<dbReference type="PANTHER" id="PTHR47514">
    <property type="entry name" value="TRANSKETOLASE N-TERMINAL SECTION-RELATED"/>
    <property type="match status" value="1"/>
</dbReference>
<dbReference type="CDD" id="cd02012">
    <property type="entry name" value="TPP_TK"/>
    <property type="match status" value="1"/>
</dbReference>
<evidence type="ECO:0000259" key="6">
    <source>
        <dbReference type="Pfam" id="PF00456"/>
    </source>
</evidence>
<dbReference type="AlphaFoldDB" id="A0A2R6CB38"/>
<evidence type="ECO:0000313" key="7">
    <source>
        <dbReference type="EMBL" id="PSO08107.1"/>
    </source>
</evidence>
<gene>
    <name evidence="7" type="ORF">B9Q04_07325</name>
</gene>
<feature type="domain" description="Transketolase N-terminal" evidence="6">
    <location>
        <begin position="18"/>
        <end position="272"/>
    </location>
</feature>
<proteinExistence type="inferred from homology"/>